<sequence>MVTRSRAERDAITIEIGYALASALLAAGVVFGVITGSGYALELPHPLRRVLLLLGGGGALVVFVWRTVHVLWRFPYGSGREPRQPSQPGRTSPDS</sequence>
<keyword evidence="2" id="KW-1133">Transmembrane helix</keyword>
<feature type="transmembrane region" description="Helical" evidence="2">
    <location>
        <begin position="12"/>
        <end position="34"/>
    </location>
</feature>
<feature type="transmembrane region" description="Helical" evidence="2">
    <location>
        <begin position="46"/>
        <end position="65"/>
    </location>
</feature>
<reference evidence="3 4" key="1">
    <citation type="submission" date="2018-10" db="EMBL/GenBank/DDBJ databases">
        <title>Relationship between Morphology and Antimicrobial Activity in Streptomyces.</title>
        <authorList>
            <person name="Kang H.J."/>
            <person name="Kim S.B."/>
        </authorList>
    </citation>
    <scope>NUCLEOTIDE SEQUENCE [LARGE SCALE GENOMIC DNA]</scope>
    <source>
        <strain evidence="3 4">BH38</strain>
    </source>
</reference>
<keyword evidence="2" id="KW-0472">Membrane</keyword>
<dbReference type="RefSeq" id="WP_120725735.1">
    <property type="nucleotide sequence ID" value="NZ_CP032698.1"/>
</dbReference>
<dbReference type="OrthoDB" id="4334293at2"/>
<name>A0A387HLF5_9ACTN</name>
<dbReference type="KEGG" id="shun:DWB77_06578"/>
<organism evidence="3 4">
    <name type="scientific">Streptomyces hundungensis</name>
    <dbReference type="NCBI Taxonomy" id="1077946"/>
    <lineage>
        <taxon>Bacteria</taxon>
        <taxon>Bacillati</taxon>
        <taxon>Actinomycetota</taxon>
        <taxon>Actinomycetes</taxon>
        <taxon>Kitasatosporales</taxon>
        <taxon>Streptomycetaceae</taxon>
        <taxon>Streptomyces</taxon>
    </lineage>
</organism>
<dbReference type="Proteomes" id="UP000271554">
    <property type="component" value="Chromosome"/>
</dbReference>
<dbReference type="Pfam" id="PF19857">
    <property type="entry name" value="DUF6332"/>
    <property type="match status" value="1"/>
</dbReference>
<dbReference type="AlphaFoldDB" id="A0A387HLF5"/>
<keyword evidence="4" id="KW-1185">Reference proteome</keyword>
<dbReference type="InterPro" id="IPR046295">
    <property type="entry name" value="DUF6332"/>
</dbReference>
<protein>
    <submittedName>
        <fullName evidence="3">Uncharacterized protein</fullName>
    </submittedName>
</protein>
<feature type="compositionally biased region" description="Polar residues" evidence="1">
    <location>
        <begin position="84"/>
        <end position="95"/>
    </location>
</feature>
<keyword evidence="2" id="KW-0812">Transmembrane</keyword>
<accession>A0A387HLF5</accession>
<evidence type="ECO:0000256" key="2">
    <source>
        <dbReference type="SAM" id="Phobius"/>
    </source>
</evidence>
<evidence type="ECO:0000256" key="1">
    <source>
        <dbReference type="SAM" id="MobiDB-lite"/>
    </source>
</evidence>
<dbReference type="EMBL" id="CP032698">
    <property type="protein sequence ID" value="AYG84364.1"/>
    <property type="molecule type" value="Genomic_DNA"/>
</dbReference>
<evidence type="ECO:0000313" key="4">
    <source>
        <dbReference type="Proteomes" id="UP000271554"/>
    </source>
</evidence>
<feature type="region of interest" description="Disordered" evidence="1">
    <location>
        <begin position="76"/>
        <end position="95"/>
    </location>
</feature>
<proteinExistence type="predicted"/>
<evidence type="ECO:0000313" key="3">
    <source>
        <dbReference type="EMBL" id="AYG84364.1"/>
    </source>
</evidence>
<gene>
    <name evidence="3" type="ORF">DWB77_06578</name>
</gene>